<comment type="pathway">
    <text evidence="4 16">Purine metabolism; IMP biosynthesis via salvage pathway; IMP from hypoxanthine: step 1/1.</text>
</comment>
<dbReference type="InterPro" id="IPR050408">
    <property type="entry name" value="HGPRT"/>
</dbReference>
<dbReference type="eggNOG" id="COG0634">
    <property type="taxonomic scope" value="Bacteria"/>
</dbReference>
<dbReference type="GO" id="GO:0000287">
    <property type="term" value="F:magnesium ion binding"/>
    <property type="evidence" value="ECO:0007669"/>
    <property type="project" value="TreeGrafter"/>
</dbReference>
<keyword evidence="11 16" id="KW-0660">Purine salvage</keyword>
<dbReference type="FunFam" id="3.40.50.2020:FF:000006">
    <property type="entry name" value="Hypoxanthine phosphoribosyltransferase"/>
    <property type="match status" value="1"/>
</dbReference>
<feature type="domain" description="Phosphoribosyltransferase" evidence="17">
    <location>
        <begin position="10"/>
        <end position="157"/>
    </location>
</feature>
<dbReference type="PANTHER" id="PTHR43340">
    <property type="entry name" value="HYPOXANTHINE-GUANINE PHOSPHORIBOSYLTRANSFERASE"/>
    <property type="match status" value="1"/>
</dbReference>
<comment type="catalytic activity">
    <reaction evidence="15">
        <text>IMP + diphosphate = hypoxanthine + 5-phospho-alpha-D-ribose 1-diphosphate</text>
        <dbReference type="Rhea" id="RHEA:17973"/>
        <dbReference type="ChEBI" id="CHEBI:17368"/>
        <dbReference type="ChEBI" id="CHEBI:33019"/>
        <dbReference type="ChEBI" id="CHEBI:58017"/>
        <dbReference type="ChEBI" id="CHEBI:58053"/>
        <dbReference type="EC" id="2.4.2.8"/>
    </reaction>
    <physiologicalReaction direction="right-to-left" evidence="15">
        <dbReference type="Rhea" id="RHEA:17975"/>
    </physiologicalReaction>
</comment>
<comment type="pathway">
    <text evidence="5">Purine metabolism; GMP biosynthesis via salvage pathway; GMP from guanine: step 1/1.</text>
</comment>
<dbReference type="GO" id="GO:0005829">
    <property type="term" value="C:cytosol"/>
    <property type="evidence" value="ECO:0007669"/>
    <property type="project" value="TreeGrafter"/>
</dbReference>
<dbReference type="UniPathway" id="UPA00591">
    <property type="reaction ID" value="UER00648"/>
</dbReference>
<dbReference type="RefSeq" id="WP_013174775.1">
    <property type="nucleotide sequence ID" value="NC_014220.1"/>
</dbReference>
<gene>
    <name evidence="18" type="ordered locus">Slip_0589</name>
</gene>
<dbReference type="CDD" id="cd06223">
    <property type="entry name" value="PRTases_typeI"/>
    <property type="match status" value="1"/>
</dbReference>
<dbReference type="HOGENOM" id="CLU_073615_0_0_9"/>
<dbReference type="GO" id="GO:0006166">
    <property type="term" value="P:purine ribonucleoside salvage"/>
    <property type="evidence" value="ECO:0007669"/>
    <property type="project" value="UniProtKB-KW"/>
</dbReference>
<dbReference type="InterPro" id="IPR005904">
    <property type="entry name" value="Hxn_phspho_trans"/>
</dbReference>
<comment type="catalytic activity">
    <reaction evidence="14">
        <text>GMP + diphosphate = guanine + 5-phospho-alpha-D-ribose 1-diphosphate</text>
        <dbReference type="Rhea" id="RHEA:25424"/>
        <dbReference type="ChEBI" id="CHEBI:16235"/>
        <dbReference type="ChEBI" id="CHEBI:33019"/>
        <dbReference type="ChEBI" id="CHEBI:58017"/>
        <dbReference type="ChEBI" id="CHEBI:58115"/>
        <dbReference type="EC" id="2.4.2.8"/>
    </reaction>
    <physiologicalReaction direction="right-to-left" evidence="14">
        <dbReference type="Rhea" id="RHEA:25426"/>
    </physiologicalReaction>
</comment>
<protein>
    <recommendedName>
        <fullName evidence="16">Hypoxanthine phosphoribosyltransferase</fullName>
        <ecNumber evidence="16">2.4.2.8</ecNumber>
    </recommendedName>
</protein>
<keyword evidence="7 16" id="KW-0963">Cytoplasm</keyword>
<evidence type="ECO:0000256" key="13">
    <source>
        <dbReference type="ARBA" id="ARBA00022842"/>
    </source>
</evidence>
<dbReference type="STRING" id="643648.Slip_0589"/>
<evidence type="ECO:0000256" key="5">
    <source>
        <dbReference type="ARBA" id="ARBA00004676"/>
    </source>
</evidence>
<dbReference type="GO" id="GO:0052657">
    <property type="term" value="F:guanine phosphoribosyltransferase activity"/>
    <property type="evidence" value="ECO:0007669"/>
    <property type="project" value="UniProtKB-ARBA"/>
</dbReference>
<evidence type="ECO:0000256" key="11">
    <source>
        <dbReference type="ARBA" id="ARBA00022726"/>
    </source>
</evidence>
<accession>D7CKY8</accession>
<dbReference type="SUPFAM" id="SSF53271">
    <property type="entry name" value="PRTase-like"/>
    <property type="match status" value="1"/>
</dbReference>
<dbReference type="Gene3D" id="3.40.50.2020">
    <property type="match status" value="1"/>
</dbReference>
<comment type="subcellular location">
    <subcellularLocation>
        <location evidence="3 16">Cytoplasm</location>
    </subcellularLocation>
</comment>
<name>D7CKY8_SYNLT</name>
<dbReference type="InterPro" id="IPR000836">
    <property type="entry name" value="PRTase_dom"/>
</dbReference>
<dbReference type="Pfam" id="PF00156">
    <property type="entry name" value="Pribosyltran"/>
    <property type="match status" value="1"/>
</dbReference>
<evidence type="ECO:0000256" key="8">
    <source>
        <dbReference type="ARBA" id="ARBA00022676"/>
    </source>
</evidence>
<keyword evidence="13 16" id="KW-0460">Magnesium</keyword>
<keyword evidence="12 16" id="KW-0547">Nucleotide-binding</keyword>
<evidence type="ECO:0000256" key="6">
    <source>
        <dbReference type="ARBA" id="ARBA00008391"/>
    </source>
</evidence>
<evidence type="ECO:0000256" key="12">
    <source>
        <dbReference type="ARBA" id="ARBA00022741"/>
    </source>
</evidence>
<dbReference type="GO" id="GO:0006178">
    <property type="term" value="P:guanine salvage"/>
    <property type="evidence" value="ECO:0007669"/>
    <property type="project" value="TreeGrafter"/>
</dbReference>
<evidence type="ECO:0000313" key="18">
    <source>
        <dbReference type="EMBL" id="ADI01373.1"/>
    </source>
</evidence>
<dbReference type="GO" id="GO:0004422">
    <property type="term" value="F:hypoxanthine phosphoribosyltransferase activity"/>
    <property type="evidence" value="ECO:0007669"/>
    <property type="project" value="InterPro"/>
</dbReference>
<organism evidence="18 19">
    <name type="scientific">Syntrophothermus lipocalidus (strain DSM 12680 / TGB-C1)</name>
    <dbReference type="NCBI Taxonomy" id="643648"/>
    <lineage>
        <taxon>Bacteria</taxon>
        <taxon>Bacillati</taxon>
        <taxon>Bacillota</taxon>
        <taxon>Clostridia</taxon>
        <taxon>Eubacteriales</taxon>
        <taxon>Syntrophomonadaceae</taxon>
        <taxon>Syntrophothermus</taxon>
    </lineage>
</organism>
<evidence type="ECO:0000256" key="4">
    <source>
        <dbReference type="ARBA" id="ARBA00004669"/>
    </source>
</evidence>
<proteinExistence type="inferred from homology"/>
<evidence type="ECO:0000256" key="7">
    <source>
        <dbReference type="ARBA" id="ARBA00022490"/>
    </source>
</evidence>
<evidence type="ECO:0000256" key="2">
    <source>
        <dbReference type="ARBA" id="ARBA00002049"/>
    </source>
</evidence>
<evidence type="ECO:0000256" key="16">
    <source>
        <dbReference type="RuleBase" id="RU364099"/>
    </source>
</evidence>
<evidence type="ECO:0000256" key="14">
    <source>
        <dbReference type="ARBA" id="ARBA00048811"/>
    </source>
</evidence>
<keyword evidence="9 16" id="KW-0808">Transferase</keyword>
<dbReference type="AlphaFoldDB" id="D7CKY8"/>
<reference evidence="18 19" key="2">
    <citation type="journal article" date="2010" name="Stand. Genomic Sci.">
        <title>Complete genome sequence of Syntrophothermus lipocalidus type strain (TGB-C1).</title>
        <authorList>
            <person name="Djao O.D."/>
            <person name="Zhang X."/>
            <person name="Lucas S."/>
            <person name="Lapidus A."/>
            <person name="Del Rio T.G."/>
            <person name="Nolan M."/>
            <person name="Tice H."/>
            <person name="Cheng J.F."/>
            <person name="Han C."/>
            <person name="Tapia R."/>
            <person name="Goodwin L."/>
            <person name="Pitluck S."/>
            <person name="Liolios K."/>
            <person name="Ivanova N."/>
            <person name="Mavromatis K."/>
            <person name="Mikhailova N."/>
            <person name="Ovchinnikova G."/>
            <person name="Pati A."/>
            <person name="Brambilla E."/>
            <person name="Chen A."/>
            <person name="Palaniappan K."/>
            <person name="Land M."/>
            <person name="Hauser L."/>
            <person name="Chang Y.J."/>
            <person name="Jeffries C.D."/>
            <person name="Rohde M."/>
            <person name="Sikorski J."/>
            <person name="Spring S."/>
            <person name="Goker M."/>
            <person name="Detter J.C."/>
            <person name="Woyke T."/>
            <person name="Bristow J."/>
            <person name="Eisen J.A."/>
            <person name="Markowitz V."/>
            <person name="Hugenholtz P."/>
            <person name="Kyrpides N.C."/>
            <person name="Klenk H.P."/>
        </authorList>
    </citation>
    <scope>NUCLEOTIDE SEQUENCE [LARGE SCALE GENOMIC DNA]</scope>
    <source>
        <strain evidence="19">DSM 12680 / TGB-C1</strain>
    </source>
</reference>
<dbReference type="GO" id="GO:0046100">
    <property type="term" value="P:hypoxanthine metabolic process"/>
    <property type="evidence" value="ECO:0007669"/>
    <property type="project" value="TreeGrafter"/>
</dbReference>
<evidence type="ECO:0000256" key="15">
    <source>
        <dbReference type="ARBA" id="ARBA00049402"/>
    </source>
</evidence>
<dbReference type="GO" id="GO:0000166">
    <property type="term" value="F:nucleotide binding"/>
    <property type="evidence" value="ECO:0007669"/>
    <property type="project" value="UniProtKB-KW"/>
</dbReference>
<dbReference type="KEGG" id="slp:Slip_0589"/>
<dbReference type="OrthoDB" id="9802824at2"/>
<evidence type="ECO:0000256" key="3">
    <source>
        <dbReference type="ARBA" id="ARBA00004496"/>
    </source>
</evidence>
<keyword evidence="19" id="KW-1185">Reference proteome</keyword>
<dbReference type="EMBL" id="CP002048">
    <property type="protein sequence ID" value="ADI01373.1"/>
    <property type="molecule type" value="Genomic_DNA"/>
</dbReference>
<dbReference type="GO" id="GO:0032263">
    <property type="term" value="P:GMP salvage"/>
    <property type="evidence" value="ECO:0007669"/>
    <property type="project" value="TreeGrafter"/>
</dbReference>
<comment type="cofactor">
    <cofactor evidence="1 16">
        <name>Mg(2+)</name>
        <dbReference type="ChEBI" id="CHEBI:18420"/>
    </cofactor>
</comment>
<dbReference type="PANTHER" id="PTHR43340:SF1">
    <property type="entry name" value="HYPOXANTHINE PHOSPHORIBOSYLTRANSFERASE"/>
    <property type="match status" value="1"/>
</dbReference>
<sequence>MGASKVLLTKKQIQSRVRELGQSITYDYAGHELVVVGILTGSFIFLADLVRTIDVPVVIDFMSLSSYGALTESSGEVRILKDLEMPVEGKNVLVVEDIVDTGLTLTYVVEVLKKRRPQSLKVCVLLDKPSRRKTAFVPDYCGFVIPDEFVVGYGLDYAGKYRNLPDIRILELKKAKGQGGDE</sequence>
<dbReference type="InterPro" id="IPR029057">
    <property type="entry name" value="PRTase-like"/>
</dbReference>
<evidence type="ECO:0000256" key="9">
    <source>
        <dbReference type="ARBA" id="ARBA00022679"/>
    </source>
</evidence>
<dbReference type="EC" id="2.4.2.8" evidence="16"/>
<reference evidence="19" key="1">
    <citation type="journal article" date="2010" name="Stand. Genomic Sci.">
        <title>Complete genome sequence of Syntrophothermus lipocalidus type strain (TGB-C1T).</title>
        <authorList>
            <consortium name="US DOE Joint Genome Institute (JGI-PGF)"/>
            <person name="Djao O."/>
            <person name="Zhang X."/>
            <person name="Lucas S."/>
            <person name="Lapidus A."/>
            <person name="Glavina Del Rio T."/>
            <person name="Nolan M."/>
            <person name="Tice H."/>
            <person name="Cheng J."/>
            <person name="Han C."/>
            <person name="Tapia R."/>
            <person name="Goodwin L."/>
            <person name="Pitluck S."/>
            <person name="Liolios K."/>
            <person name="Ivanova N."/>
            <person name="Mavromatis K."/>
            <person name="Mikhailova N."/>
            <person name="Ovchinnikova G."/>
            <person name="Pati A."/>
            <person name="Brambilla E."/>
            <person name="Chen A."/>
            <person name="Palaniappan K."/>
            <person name="Land M."/>
            <person name="Hauser L."/>
            <person name="Chang Y."/>
            <person name="Jeffries C."/>
            <person name="Rohde M."/>
            <person name="Sikorski J."/>
            <person name="Spring S."/>
            <person name="Goker M."/>
            <person name="Detter J."/>
            <person name="Woyke T."/>
            <person name="Bristow J."/>
            <person name="Eisen J."/>
            <person name="Markowitz V."/>
            <person name="Hugenholtz P."/>
            <person name="Kyrpides N."/>
            <person name="Klenk H."/>
        </authorList>
    </citation>
    <scope>NUCLEOTIDE SEQUENCE [LARGE SCALE GENOMIC DNA]</scope>
    <source>
        <strain evidence="19">DSM 12680 / TGB-C1</strain>
    </source>
</reference>
<evidence type="ECO:0000313" key="19">
    <source>
        <dbReference type="Proteomes" id="UP000000378"/>
    </source>
</evidence>
<keyword evidence="8 16" id="KW-0328">Glycosyltransferase</keyword>
<evidence type="ECO:0000259" key="17">
    <source>
        <dbReference type="Pfam" id="PF00156"/>
    </source>
</evidence>
<evidence type="ECO:0000256" key="10">
    <source>
        <dbReference type="ARBA" id="ARBA00022723"/>
    </source>
</evidence>
<keyword evidence="10 16" id="KW-0479">Metal-binding</keyword>
<dbReference type="NCBIfam" id="TIGR01203">
    <property type="entry name" value="HGPRTase"/>
    <property type="match status" value="1"/>
</dbReference>
<evidence type="ECO:0000256" key="1">
    <source>
        <dbReference type="ARBA" id="ARBA00001946"/>
    </source>
</evidence>
<comment type="function">
    <text evidence="2">Purine salvage pathway enzyme that catalyzes the transfer of the ribosyl-5-phosphate group from 5-phospho-alpha-D-ribose 1-diphosphate (PRPP) to the N9 position of the 6-oxopurines hypoxanthine and guanine to form the corresponding ribonucleotides IMP (inosine 5'-monophosphate) and GMP (guanosine 5'-monophosphate), with the release of PPi.</text>
</comment>
<dbReference type="GO" id="GO:0032264">
    <property type="term" value="P:IMP salvage"/>
    <property type="evidence" value="ECO:0007669"/>
    <property type="project" value="UniProtKB-UniPathway"/>
</dbReference>
<comment type="similarity">
    <text evidence="6 16">Belongs to the purine/pyrimidine phosphoribosyltransferase family.</text>
</comment>
<dbReference type="Proteomes" id="UP000000378">
    <property type="component" value="Chromosome"/>
</dbReference>